<keyword evidence="1" id="KW-1133">Transmembrane helix</keyword>
<dbReference type="NCBIfam" id="NF041516">
    <property type="entry name" value="PA2928_fam"/>
    <property type="match status" value="1"/>
</dbReference>
<evidence type="ECO:0000313" key="2">
    <source>
        <dbReference type="EMBL" id="ALI28936.1"/>
    </source>
</evidence>
<name>A0A0N9YH22_MYCFO</name>
<dbReference type="STRING" id="1766.XA26_51420"/>
<keyword evidence="1" id="KW-0472">Membrane</keyword>
<keyword evidence="3" id="KW-1185">Reference proteome</keyword>
<dbReference type="AlphaFoldDB" id="A0A0N9YH22"/>
<dbReference type="SUPFAM" id="SSF50998">
    <property type="entry name" value="Quinoprotein alcohol dehydrogenase-like"/>
    <property type="match status" value="1"/>
</dbReference>
<dbReference type="EMBL" id="CP011269">
    <property type="protein sequence ID" value="ALI28936.1"/>
    <property type="molecule type" value="Genomic_DNA"/>
</dbReference>
<dbReference type="InterPro" id="IPR011047">
    <property type="entry name" value="Quinoprotein_ADH-like_sf"/>
</dbReference>
<evidence type="ECO:0000313" key="3">
    <source>
        <dbReference type="Proteomes" id="UP000057134"/>
    </source>
</evidence>
<dbReference type="InterPro" id="IPR048161">
    <property type="entry name" value="PA2928-like"/>
</dbReference>
<gene>
    <name evidence="2" type="ORF">XA26_51420</name>
</gene>
<evidence type="ECO:0000256" key="1">
    <source>
        <dbReference type="SAM" id="Phobius"/>
    </source>
</evidence>
<dbReference type="Gene3D" id="2.40.128.630">
    <property type="match status" value="1"/>
</dbReference>
<reference evidence="2 3" key="1">
    <citation type="journal article" date="2015" name="MBio">
        <title>Enzymatic Degradation of Phenazines Can Generate Energy and Protect Sensitive Organisms from Toxicity.</title>
        <authorList>
            <person name="Costa K.C."/>
            <person name="Bergkessel M."/>
            <person name="Saunders S."/>
            <person name="Korlach J."/>
            <person name="Newman D.K."/>
        </authorList>
    </citation>
    <scope>NUCLEOTIDE SEQUENCE [LARGE SCALE GENOMIC DNA]</scope>
    <source>
        <strain evidence="2 3">CT6</strain>
    </source>
</reference>
<feature type="transmembrane region" description="Helical" evidence="1">
    <location>
        <begin position="12"/>
        <end position="30"/>
    </location>
</feature>
<dbReference type="RefSeq" id="WP_054603356.1">
    <property type="nucleotide sequence ID" value="NZ_CP011269.1"/>
</dbReference>
<dbReference type="Proteomes" id="UP000057134">
    <property type="component" value="Chromosome"/>
</dbReference>
<accession>A0A0N9YH22</accession>
<keyword evidence="1" id="KW-0812">Transmembrane</keyword>
<dbReference type="PATRIC" id="fig|1766.6.peg.5117"/>
<sequence length="389" mass="40568">MINETGPKLWQVAGALAVVVVSVGGMFALTRLTGRPMVTLGPVVGYATVHDQNAVLLAYGRTGGTIGPPFGSNDTWQERVAAVSLDSGELLWDVQLHDSEGWERGVLAVAGGLAYVATDEGLSVLKTDDGSVVVDDLGDDYVESFNGYNVDPRINAVVALTDSGAVAAVPLGTTDVAAVSDDIADGWRSTLIGDSSPTGDADFGTIHVDPAAMPHGMVLPDGDLISVPEPYRSPDPQLMRGGRTLARLDGLVSRELVYEVVRTPAALATPEQLREGTGMFTHHHSSAVPLGIDHGVVLVHGEPAGNPGTEEFRLFDVDTGDALAVIGGIDGYERATATPDGSILIIGAAEGSGLDNDRAIVVHPDGRSTMTQIGDTDFWGRTRANVTTL</sequence>
<organism evidence="2 3">
    <name type="scientific">Mycolicibacterium fortuitum</name>
    <name type="common">Mycobacterium fortuitum</name>
    <dbReference type="NCBI Taxonomy" id="1766"/>
    <lineage>
        <taxon>Bacteria</taxon>
        <taxon>Bacillati</taxon>
        <taxon>Actinomycetota</taxon>
        <taxon>Actinomycetes</taxon>
        <taxon>Mycobacteriales</taxon>
        <taxon>Mycobacteriaceae</taxon>
        <taxon>Mycolicibacterium</taxon>
    </lineage>
</organism>
<protein>
    <submittedName>
        <fullName evidence="2">Uncharacterized protein</fullName>
    </submittedName>
</protein>
<dbReference type="KEGG" id="mft:XA26_51420"/>
<proteinExistence type="predicted"/>